<evidence type="ECO:0000256" key="23">
    <source>
        <dbReference type="ARBA" id="ARBA00080244"/>
    </source>
</evidence>
<feature type="transmembrane region" description="Helical" evidence="26">
    <location>
        <begin position="95"/>
        <end position="113"/>
    </location>
</feature>
<evidence type="ECO:0000256" key="7">
    <source>
        <dbReference type="ARBA" id="ARBA00022692"/>
    </source>
</evidence>
<gene>
    <name evidence="28" type="ORF">CINCED_3A017083</name>
</gene>
<dbReference type="EMBL" id="CABPRJ010001441">
    <property type="protein sequence ID" value="VVC37042.1"/>
    <property type="molecule type" value="Genomic_DNA"/>
</dbReference>
<evidence type="ECO:0000256" key="14">
    <source>
        <dbReference type="ARBA" id="ARBA00023329"/>
    </source>
</evidence>
<dbReference type="InterPro" id="IPR050382">
    <property type="entry name" value="MFS_Na/Anion_cotransporter"/>
</dbReference>
<evidence type="ECO:0000256" key="20">
    <source>
        <dbReference type="ARBA" id="ARBA00051612"/>
    </source>
</evidence>
<feature type="transmembrane region" description="Helical" evidence="26">
    <location>
        <begin position="251"/>
        <end position="272"/>
    </location>
</feature>
<comment type="catalytic activity">
    <reaction evidence="20">
        <text>D-glucuronate(out) + H(+)(out) = D-glucuronate(in) + H(+)(in)</text>
        <dbReference type="Rhea" id="RHEA:72591"/>
        <dbReference type="ChEBI" id="CHEBI:15378"/>
        <dbReference type="ChEBI" id="CHEBI:58720"/>
    </reaction>
    <physiologicalReaction direction="left-to-right" evidence="20">
        <dbReference type="Rhea" id="RHEA:72592"/>
    </physiologicalReaction>
</comment>
<accession>A0A5E4N3B6</accession>
<dbReference type="FunFam" id="1.20.1250.20:FF:000003">
    <property type="entry name" value="Solute carrier family 17 member 3"/>
    <property type="match status" value="1"/>
</dbReference>
<feature type="domain" description="Major facilitator superfamily (MFS) profile" evidence="27">
    <location>
        <begin position="27"/>
        <end position="441"/>
    </location>
</feature>
<keyword evidence="9 26" id="KW-1133">Transmembrane helix</keyword>
<dbReference type="SUPFAM" id="SSF103473">
    <property type="entry name" value="MFS general substrate transporter"/>
    <property type="match status" value="1"/>
</dbReference>
<comment type="catalytic activity">
    <reaction evidence="19">
        <text>L-glutamate(out) = L-glutamate(in)</text>
        <dbReference type="Rhea" id="RHEA:66336"/>
        <dbReference type="ChEBI" id="CHEBI:29985"/>
    </reaction>
    <physiologicalReaction direction="left-to-right" evidence="19">
        <dbReference type="Rhea" id="RHEA:66337"/>
    </physiologicalReaction>
</comment>
<evidence type="ECO:0000256" key="21">
    <source>
        <dbReference type="ARBA" id="ARBA00056891"/>
    </source>
</evidence>
<dbReference type="AlphaFoldDB" id="A0A5E4N3B6"/>
<reference evidence="28 29" key="1">
    <citation type="submission" date="2019-08" db="EMBL/GenBank/DDBJ databases">
        <authorList>
            <person name="Alioto T."/>
            <person name="Alioto T."/>
            <person name="Gomez Garrido J."/>
        </authorList>
    </citation>
    <scope>NUCLEOTIDE SEQUENCE [LARGE SCALE GENOMIC DNA]</scope>
</reference>
<evidence type="ECO:0000256" key="19">
    <source>
        <dbReference type="ARBA" id="ARBA00051447"/>
    </source>
</evidence>
<dbReference type="CDD" id="cd17318">
    <property type="entry name" value="MFS_SLC17"/>
    <property type="match status" value="1"/>
</dbReference>
<evidence type="ECO:0000256" key="25">
    <source>
        <dbReference type="ARBA" id="ARBA00081925"/>
    </source>
</evidence>
<evidence type="ECO:0000259" key="27">
    <source>
        <dbReference type="PROSITE" id="PS50850"/>
    </source>
</evidence>
<dbReference type="Proteomes" id="UP000325440">
    <property type="component" value="Unassembled WGS sequence"/>
</dbReference>
<evidence type="ECO:0000256" key="10">
    <source>
        <dbReference type="ARBA" id="ARBA00023018"/>
    </source>
</evidence>
<comment type="catalytic activity">
    <reaction evidence="15">
        <text>2 nitrate(out) + H(+)(out) = 2 nitrate(in) + H(+)(in)</text>
        <dbReference type="Rhea" id="RHEA:71539"/>
        <dbReference type="ChEBI" id="CHEBI:15378"/>
        <dbReference type="ChEBI" id="CHEBI:17632"/>
    </reaction>
    <physiologicalReaction direction="left-to-right" evidence="15">
        <dbReference type="Rhea" id="RHEA:71540"/>
    </physiologicalReaction>
</comment>
<name>A0A5E4N3B6_9HEMI</name>
<evidence type="ECO:0000256" key="8">
    <source>
        <dbReference type="ARBA" id="ARBA00022847"/>
    </source>
</evidence>
<keyword evidence="29" id="KW-1185">Reference proteome</keyword>
<keyword evidence="5" id="KW-0813">Transport</keyword>
<evidence type="ECO:0000256" key="2">
    <source>
        <dbReference type="ARBA" id="ARBA00004554"/>
    </source>
</evidence>
<dbReference type="Gene3D" id="1.20.1250.20">
    <property type="entry name" value="MFS general substrate transporter like domains"/>
    <property type="match status" value="2"/>
</dbReference>
<protein>
    <recommendedName>
        <fullName evidence="22">Sialin</fullName>
    </recommendedName>
    <alternativeName>
        <fullName evidence="25">H(+)/nitrate cotransporter</fullName>
    </alternativeName>
    <alternativeName>
        <fullName evidence="23">H(+)/sialic acid cotransporter</fullName>
    </alternativeName>
    <alternativeName>
        <fullName evidence="24">Vesicular excitatory amino acid transporter</fullName>
    </alternativeName>
</protein>
<dbReference type="GO" id="GO:0016323">
    <property type="term" value="C:basolateral plasma membrane"/>
    <property type="evidence" value="ECO:0007669"/>
    <property type="project" value="UniProtKB-SubCell"/>
</dbReference>
<evidence type="ECO:0000256" key="3">
    <source>
        <dbReference type="ARBA" id="ARBA00004638"/>
    </source>
</evidence>
<dbReference type="PROSITE" id="PS50850">
    <property type="entry name" value="MFS"/>
    <property type="match status" value="1"/>
</dbReference>
<keyword evidence="6" id="KW-1003">Cell membrane</keyword>
<evidence type="ECO:0000256" key="4">
    <source>
        <dbReference type="ARBA" id="ARBA00004656"/>
    </source>
</evidence>
<evidence type="ECO:0000256" key="13">
    <source>
        <dbReference type="ARBA" id="ARBA00023228"/>
    </source>
</evidence>
<evidence type="ECO:0000256" key="17">
    <source>
        <dbReference type="ARBA" id="ARBA00050625"/>
    </source>
</evidence>
<proteinExistence type="predicted"/>
<comment type="subcellular location">
    <subcellularLocation>
        <location evidence="2">Basolateral cell membrane</location>
        <topology evidence="2">Multi-pass membrane protein</topology>
    </subcellularLocation>
    <subcellularLocation>
        <location evidence="3">Cytoplasmic vesicle</location>
        <location evidence="3">Secretory vesicle membrane</location>
        <topology evidence="3">Multi-pass membrane protein</topology>
    </subcellularLocation>
    <subcellularLocation>
        <location evidence="1">Cytoplasmic vesicle</location>
        <location evidence="1">Secretory vesicle</location>
        <location evidence="1">Synaptic vesicle membrane</location>
    </subcellularLocation>
    <subcellularLocation>
        <location evidence="4">Lysosome membrane</location>
    </subcellularLocation>
</comment>
<keyword evidence="13" id="KW-0458">Lysosome</keyword>
<evidence type="ECO:0000256" key="15">
    <source>
        <dbReference type="ARBA" id="ARBA00050101"/>
    </source>
</evidence>
<dbReference type="OrthoDB" id="2985014at2759"/>
<evidence type="ECO:0000256" key="11">
    <source>
        <dbReference type="ARBA" id="ARBA00023136"/>
    </source>
</evidence>
<keyword evidence="12" id="KW-0325">Glycoprotein</keyword>
<evidence type="ECO:0000256" key="16">
    <source>
        <dbReference type="ARBA" id="ARBA00050554"/>
    </source>
</evidence>
<evidence type="ECO:0000256" key="9">
    <source>
        <dbReference type="ARBA" id="ARBA00022989"/>
    </source>
</evidence>
<keyword evidence="7 26" id="KW-0812">Transmembrane</keyword>
<feature type="transmembrane region" description="Helical" evidence="26">
    <location>
        <begin position="292"/>
        <end position="311"/>
    </location>
</feature>
<evidence type="ECO:0000256" key="12">
    <source>
        <dbReference type="ARBA" id="ARBA00023180"/>
    </source>
</evidence>
<feature type="transmembrane region" description="Helical" evidence="26">
    <location>
        <begin position="352"/>
        <end position="371"/>
    </location>
</feature>
<organism evidence="28 29">
    <name type="scientific">Cinara cedri</name>
    <dbReference type="NCBI Taxonomy" id="506608"/>
    <lineage>
        <taxon>Eukaryota</taxon>
        <taxon>Metazoa</taxon>
        <taxon>Ecdysozoa</taxon>
        <taxon>Arthropoda</taxon>
        <taxon>Hexapoda</taxon>
        <taxon>Insecta</taxon>
        <taxon>Pterygota</taxon>
        <taxon>Neoptera</taxon>
        <taxon>Paraneoptera</taxon>
        <taxon>Hemiptera</taxon>
        <taxon>Sternorrhyncha</taxon>
        <taxon>Aphidomorpha</taxon>
        <taxon>Aphidoidea</taxon>
        <taxon>Aphididae</taxon>
        <taxon>Lachninae</taxon>
        <taxon>Cinara</taxon>
    </lineage>
</organism>
<comment type="catalytic activity">
    <reaction evidence="17">
        <text>N-acetylneuraminate(in) + H(+)(in) = N-acetylneuraminate(out) + H(+)(out)</text>
        <dbReference type="Rhea" id="RHEA:28987"/>
        <dbReference type="ChEBI" id="CHEBI:15378"/>
        <dbReference type="ChEBI" id="CHEBI:35418"/>
    </reaction>
    <physiologicalReaction direction="right-to-left" evidence="17">
        <dbReference type="Rhea" id="RHEA:28989"/>
    </physiologicalReaction>
</comment>
<comment type="catalytic activity">
    <reaction evidence="18">
        <text>N-acetyl-L-aspartyl-L-glutamate(out) = N-acetyl-L-aspartyl-L-glutamate(in)</text>
        <dbReference type="Rhea" id="RHEA:72599"/>
        <dbReference type="ChEBI" id="CHEBI:76931"/>
    </reaction>
    <physiologicalReaction direction="left-to-right" evidence="18">
        <dbReference type="Rhea" id="RHEA:72600"/>
    </physiologicalReaction>
</comment>
<feature type="transmembrane region" description="Helical" evidence="26">
    <location>
        <begin position="323"/>
        <end position="340"/>
    </location>
</feature>
<evidence type="ECO:0000256" key="26">
    <source>
        <dbReference type="SAM" id="Phobius"/>
    </source>
</evidence>
<feature type="transmembrane region" description="Helical" evidence="26">
    <location>
        <begin position="119"/>
        <end position="143"/>
    </location>
</feature>
<evidence type="ECO:0000313" key="29">
    <source>
        <dbReference type="Proteomes" id="UP000325440"/>
    </source>
</evidence>
<feature type="transmembrane region" description="Helical" evidence="26">
    <location>
        <begin position="187"/>
        <end position="206"/>
    </location>
</feature>
<dbReference type="GO" id="GO:0030672">
    <property type="term" value="C:synaptic vesicle membrane"/>
    <property type="evidence" value="ECO:0007669"/>
    <property type="project" value="UniProtKB-SubCell"/>
</dbReference>
<comment type="catalytic activity">
    <reaction evidence="16">
        <text>L-aspartate(out) = L-aspartate(in)</text>
        <dbReference type="Rhea" id="RHEA:66332"/>
        <dbReference type="ChEBI" id="CHEBI:29991"/>
    </reaction>
    <physiologicalReaction direction="left-to-right" evidence="16">
        <dbReference type="Rhea" id="RHEA:66333"/>
    </physiologicalReaction>
</comment>
<keyword evidence="10" id="KW-0770">Synapse</keyword>
<dbReference type="InterPro" id="IPR036259">
    <property type="entry name" value="MFS_trans_sf"/>
</dbReference>
<dbReference type="Pfam" id="PF07690">
    <property type="entry name" value="MFS_1"/>
    <property type="match status" value="1"/>
</dbReference>
<evidence type="ECO:0000256" key="1">
    <source>
        <dbReference type="ARBA" id="ARBA00004432"/>
    </source>
</evidence>
<feature type="transmembrane region" description="Helical" evidence="26">
    <location>
        <begin position="24"/>
        <end position="47"/>
    </location>
</feature>
<sequence>MDSAAKLDNTQPSFWKQRRNRISFLAFLGFFNVNVLRVNLSVGIVAMTTSSDTRKSEFQWGSEVRGVVLSSFFYGYICTQMIGGIIGSKIGGVKLIGYGILSTAIFTTLTPIAARYSVYLLIVLRIVEGVFEGVVYPGLLAVWSKWAPPGESTRLTTFAISGGFVGTVVGYAMCGWLAELFGWPTTFYVPGFIAIIWCIVWLTFVAESPVEDKYITNAELKYIVDSIGPTGEKKVGCLNYPWKDIFTSMPVWAIVCAQFCEFWGFFTLLTQLPSYMNDVLKLNIEKGSLLSALPYLVMSVCLQVNGFFVDWLRKKNLFNNTQIRKLFTCIPFVCQSIFMYLASGCKTGNESIIYLTLAVGLGAFSWTGFIINPLDIAPQYASIISGIASTFGTVPGIVSPLLSGIIVRNKSADEWRWVFLISSCLYLIGAIIYGTFASGERQHWAKIKSQENDCCNDVSSKI</sequence>
<evidence type="ECO:0000256" key="18">
    <source>
        <dbReference type="ARBA" id="ARBA00051403"/>
    </source>
</evidence>
<dbReference type="InterPro" id="IPR020846">
    <property type="entry name" value="MFS_dom"/>
</dbReference>
<dbReference type="GO" id="GO:0006820">
    <property type="term" value="P:monoatomic anion transport"/>
    <property type="evidence" value="ECO:0007669"/>
    <property type="project" value="TreeGrafter"/>
</dbReference>
<evidence type="ECO:0000256" key="5">
    <source>
        <dbReference type="ARBA" id="ARBA00022448"/>
    </source>
</evidence>
<evidence type="ECO:0000256" key="24">
    <source>
        <dbReference type="ARBA" id="ARBA00081195"/>
    </source>
</evidence>
<feature type="transmembrane region" description="Helical" evidence="26">
    <location>
        <begin position="155"/>
        <end position="181"/>
    </location>
</feature>
<keyword evidence="11 26" id="KW-0472">Membrane</keyword>
<feature type="transmembrane region" description="Helical" evidence="26">
    <location>
        <begin position="67"/>
        <end position="88"/>
    </location>
</feature>
<dbReference type="PANTHER" id="PTHR11662:SF455">
    <property type="entry name" value="GH23975P"/>
    <property type="match status" value="1"/>
</dbReference>
<dbReference type="FunFam" id="1.20.1250.20:FF:000067">
    <property type="entry name" value="sialin isoform X2"/>
    <property type="match status" value="1"/>
</dbReference>
<evidence type="ECO:0000256" key="22">
    <source>
        <dbReference type="ARBA" id="ARBA00069713"/>
    </source>
</evidence>
<dbReference type="PANTHER" id="PTHR11662">
    <property type="entry name" value="SOLUTE CARRIER FAMILY 17"/>
    <property type="match status" value="1"/>
</dbReference>
<evidence type="ECO:0000313" key="28">
    <source>
        <dbReference type="EMBL" id="VVC37042.1"/>
    </source>
</evidence>
<keyword evidence="14" id="KW-0968">Cytoplasmic vesicle</keyword>
<comment type="function">
    <text evidence="21">Receptor for CM101, a polysaccharide produced by group B Streptococcus with antipathoangiogenic properties.</text>
</comment>
<feature type="transmembrane region" description="Helical" evidence="26">
    <location>
        <begin position="383"/>
        <end position="405"/>
    </location>
</feature>
<dbReference type="GO" id="GO:0015293">
    <property type="term" value="F:symporter activity"/>
    <property type="evidence" value="ECO:0007669"/>
    <property type="project" value="UniProtKB-KW"/>
</dbReference>
<evidence type="ECO:0000256" key="6">
    <source>
        <dbReference type="ARBA" id="ARBA00022475"/>
    </source>
</evidence>
<feature type="transmembrane region" description="Helical" evidence="26">
    <location>
        <begin position="417"/>
        <end position="436"/>
    </location>
</feature>
<dbReference type="GO" id="GO:0005765">
    <property type="term" value="C:lysosomal membrane"/>
    <property type="evidence" value="ECO:0007669"/>
    <property type="project" value="UniProtKB-SubCell"/>
</dbReference>
<dbReference type="InterPro" id="IPR011701">
    <property type="entry name" value="MFS"/>
</dbReference>
<dbReference type="GO" id="GO:0046942">
    <property type="term" value="P:carboxylic acid transport"/>
    <property type="evidence" value="ECO:0007669"/>
    <property type="project" value="UniProtKB-ARBA"/>
</dbReference>
<keyword evidence="8" id="KW-0769">Symport</keyword>